<evidence type="ECO:0000256" key="2">
    <source>
        <dbReference type="ARBA" id="ARBA00010610"/>
    </source>
</evidence>
<accession>A0ABX1N3B5</accession>
<dbReference type="PANTHER" id="PTHR38097">
    <property type="match status" value="1"/>
</dbReference>
<keyword evidence="8" id="KW-1185">Reference proteome</keyword>
<dbReference type="InterPro" id="IPR027444">
    <property type="entry name" value="H-NS_C_dom"/>
</dbReference>
<feature type="domain" description="DNA-binding protein H-NS-like C-terminal" evidence="6">
    <location>
        <begin position="73"/>
        <end position="118"/>
    </location>
</feature>
<evidence type="ECO:0000256" key="3">
    <source>
        <dbReference type="ARBA" id="ARBA00022490"/>
    </source>
</evidence>
<proteinExistence type="inferred from homology"/>
<organism evidence="7 8">
    <name type="scientific">Aromatoleum buckelii</name>
    <dbReference type="NCBI Taxonomy" id="200254"/>
    <lineage>
        <taxon>Bacteria</taxon>
        <taxon>Pseudomonadati</taxon>
        <taxon>Pseudomonadota</taxon>
        <taxon>Betaproteobacteria</taxon>
        <taxon>Rhodocyclales</taxon>
        <taxon>Rhodocyclaceae</taxon>
        <taxon>Aromatoleum</taxon>
    </lineage>
</organism>
<comment type="caution">
    <text evidence="7">The sequence shown here is derived from an EMBL/GenBank/DDBJ whole genome shotgun (WGS) entry which is preliminary data.</text>
</comment>
<evidence type="ECO:0000259" key="6">
    <source>
        <dbReference type="SMART" id="SM00528"/>
    </source>
</evidence>
<protein>
    <submittedName>
        <fullName evidence="7">H-NS histone family protein</fullName>
    </submittedName>
</protein>
<evidence type="ECO:0000313" key="7">
    <source>
        <dbReference type="EMBL" id="NMF93759.1"/>
    </source>
</evidence>
<dbReference type="Proteomes" id="UP000601990">
    <property type="component" value="Unassembled WGS sequence"/>
</dbReference>
<keyword evidence="4" id="KW-0238">DNA-binding</keyword>
<feature type="region of interest" description="Disordered" evidence="5">
    <location>
        <begin position="45"/>
        <end position="96"/>
    </location>
</feature>
<feature type="compositionally biased region" description="Basic residues" evidence="5">
    <location>
        <begin position="64"/>
        <end position="73"/>
    </location>
</feature>
<dbReference type="SUPFAM" id="SSF81273">
    <property type="entry name" value="H-NS histone-like proteins"/>
    <property type="match status" value="1"/>
</dbReference>
<sequence length="122" mass="13715">MELATLSLTELRRLQSKVETEIRRRGDNTRRELIKKMQKMAADEGLSLSDLIGSAPASDDKRSPATRKAKPAAKKNSPIPAKYRHPENPATTWSGRGRKPQWVVDWLAQDKPLVELEIAGEK</sequence>
<evidence type="ECO:0000256" key="5">
    <source>
        <dbReference type="SAM" id="MobiDB-lite"/>
    </source>
</evidence>
<evidence type="ECO:0000256" key="1">
    <source>
        <dbReference type="ARBA" id="ARBA00004453"/>
    </source>
</evidence>
<dbReference type="Pfam" id="PF00816">
    <property type="entry name" value="Histone_HNS"/>
    <property type="match status" value="1"/>
</dbReference>
<reference evidence="7" key="1">
    <citation type="submission" date="2019-12" db="EMBL/GenBank/DDBJ databases">
        <title>Comparative genomics gives insights into the taxonomy of the Azoarcus-Aromatoleum group and reveals separate origins of nif in the plant-associated Azoarcus and non-plant-associated Aromatoleum sub-groups.</title>
        <authorList>
            <person name="Lafos M."/>
            <person name="Maluk M."/>
            <person name="Batista M."/>
            <person name="Junghare M."/>
            <person name="Carmona M."/>
            <person name="Faoro H."/>
            <person name="Cruz L.M."/>
            <person name="Battistoni F."/>
            <person name="De Souza E."/>
            <person name="Pedrosa F."/>
            <person name="Chen W.-M."/>
            <person name="Poole P.S."/>
            <person name="Dixon R.A."/>
            <person name="James E.K."/>
        </authorList>
    </citation>
    <scope>NUCLEOTIDE SEQUENCE</scope>
    <source>
        <strain evidence="7">U120</strain>
    </source>
</reference>
<gene>
    <name evidence="7" type="ORF">GO608_10520</name>
</gene>
<evidence type="ECO:0000256" key="4">
    <source>
        <dbReference type="ARBA" id="ARBA00023125"/>
    </source>
</evidence>
<evidence type="ECO:0000313" key="8">
    <source>
        <dbReference type="Proteomes" id="UP000601990"/>
    </source>
</evidence>
<dbReference type="EMBL" id="WTVH01000018">
    <property type="protein sequence ID" value="NMF93759.1"/>
    <property type="molecule type" value="Genomic_DNA"/>
</dbReference>
<dbReference type="SMART" id="SM00528">
    <property type="entry name" value="HNS"/>
    <property type="match status" value="1"/>
</dbReference>
<dbReference type="InterPro" id="IPR037150">
    <property type="entry name" value="H-NS_C_dom_sf"/>
</dbReference>
<dbReference type="PANTHER" id="PTHR38097:SF2">
    <property type="entry name" value="DNA-BINDING PROTEIN STPA"/>
    <property type="match status" value="1"/>
</dbReference>
<comment type="similarity">
    <text evidence="2">Belongs to the histone-like protein H-NS family.</text>
</comment>
<name>A0ABX1N3B5_9RHOO</name>
<keyword evidence="3" id="KW-0963">Cytoplasm</keyword>
<dbReference type="Gene3D" id="4.10.430.10">
    <property type="entry name" value="Histone-like protein H-NS, C-terminal domain"/>
    <property type="match status" value="1"/>
</dbReference>
<dbReference type="RefSeq" id="WP_169199019.1">
    <property type="nucleotide sequence ID" value="NZ_WTVH02000009.1"/>
</dbReference>
<comment type="subcellular location">
    <subcellularLocation>
        <location evidence="1">Cytoplasm</location>
        <location evidence="1">Nucleoid</location>
    </subcellularLocation>
</comment>